<reference evidence="2 3" key="1">
    <citation type="submission" date="2021-12" db="EMBL/GenBank/DDBJ databases">
        <title>High titer production of polyol ester of fatty acids by Rhodotorula paludigena BS15 towards product separation-free biomass refinery.</title>
        <authorList>
            <person name="Mano J."/>
            <person name="Ono H."/>
            <person name="Tanaka T."/>
            <person name="Naito K."/>
            <person name="Sushida H."/>
            <person name="Ike M."/>
            <person name="Tokuyasu K."/>
            <person name="Kitaoka M."/>
        </authorList>
    </citation>
    <scope>NUCLEOTIDE SEQUENCE [LARGE SCALE GENOMIC DNA]</scope>
    <source>
        <strain evidence="2 3">BS15</strain>
    </source>
</reference>
<name>A0AAV5GWH1_9BASI</name>
<comment type="caution">
    <text evidence="2">The sequence shown here is derived from an EMBL/GenBank/DDBJ whole genome shotgun (WGS) entry which is preliminary data.</text>
</comment>
<feature type="transmembrane region" description="Helical" evidence="1">
    <location>
        <begin position="93"/>
        <end position="114"/>
    </location>
</feature>
<organism evidence="2 3">
    <name type="scientific">Rhodotorula paludigena</name>
    <dbReference type="NCBI Taxonomy" id="86838"/>
    <lineage>
        <taxon>Eukaryota</taxon>
        <taxon>Fungi</taxon>
        <taxon>Dikarya</taxon>
        <taxon>Basidiomycota</taxon>
        <taxon>Pucciniomycotina</taxon>
        <taxon>Microbotryomycetes</taxon>
        <taxon>Sporidiobolales</taxon>
        <taxon>Sporidiobolaceae</taxon>
        <taxon>Rhodotorula</taxon>
    </lineage>
</organism>
<evidence type="ECO:0000313" key="3">
    <source>
        <dbReference type="Proteomes" id="UP001342314"/>
    </source>
</evidence>
<keyword evidence="1" id="KW-1133">Transmembrane helix</keyword>
<dbReference type="Proteomes" id="UP001342314">
    <property type="component" value="Unassembled WGS sequence"/>
</dbReference>
<dbReference type="AlphaFoldDB" id="A0AAV5GWH1"/>
<keyword evidence="3" id="KW-1185">Reference proteome</keyword>
<keyword evidence="1" id="KW-0812">Transmembrane</keyword>
<keyword evidence="1" id="KW-0472">Membrane</keyword>
<feature type="transmembrane region" description="Helical" evidence="1">
    <location>
        <begin position="126"/>
        <end position="145"/>
    </location>
</feature>
<protein>
    <submittedName>
        <fullName evidence="2">Uncharacterized protein</fullName>
    </submittedName>
</protein>
<feature type="transmembrane region" description="Helical" evidence="1">
    <location>
        <begin position="60"/>
        <end position="81"/>
    </location>
</feature>
<sequence>MSTGCSTAYTADSRRFESTQAHSSVSLGNGGSRRKRAVAVLGCLTFAVNAYLLYPPLPFPIPFVTFGLVLSSLGAVKALMLEGPRNEASERHAPAILALITVFPIGFFRMVGALPPNALSTEQLQTMYTVLLGITVFAAGAIAMCSRNEASTPAAAADNSLIADEGATTSEEVHRIEDTNDATGPSLGSWLSFGSQKNPQAVVRPTNAALK</sequence>
<gene>
    <name evidence="2" type="ORF">Rhopal_007378-T1</name>
</gene>
<proteinExistence type="predicted"/>
<evidence type="ECO:0000313" key="2">
    <source>
        <dbReference type="EMBL" id="GJN94304.1"/>
    </source>
</evidence>
<feature type="transmembrane region" description="Helical" evidence="1">
    <location>
        <begin position="37"/>
        <end position="54"/>
    </location>
</feature>
<accession>A0AAV5GWH1</accession>
<evidence type="ECO:0000256" key="1">
    <source>
        <dbReference type="SAM" id="Phobius"/>
    </source>
</evidence>
<dbReference type="EMBL" id="BQKY01000017">
    <property type="protein sequence ID" value="GJN94304.1"/>
    <property type="molecule type" value="Genomic_DNA"/>
</dbReference>